<dbReference type="OrthoDB" id="11317at10239"/>
<sequence length="554" mass="63851">MEDKVSFDLELFDFIHDDLPQFNPRICEGFVGEAMESDLEYLDSVARCADEGFPPEFRYMGIRRLSPLETVKETLMKSDSGKREFDIAESDLYLAEMLFKYTDPKTKQETLIPKPIFLPFAGEAGNLMLSGTTNTIASVLGDPVFTVTDRDVFVIFARAKFTMETQQYQLLQDGETVNSYVVKVTAHNARPKTKASEVRHLPKTISTTGHYLFCKYGVTDVFRRFYGLDVIVCDVNDVREMYQGEQWTVLSSKYACGIGRPVHSPKKYGMPTQLNLVFRTDQLTMKNTDFHTAAAHFFYVVDHFPLYFNAQNIDHPDSWKVVMGYTIHRSNESEGKLLNKIDNHLDSLDRYVDVKARRDLRNIGIDVRDIYEFFIHMNDTIQQRMNNADPGNMWGKYLMVNRYVYSSITDAIFNLGWSLNRERHPISLQKIKLLLGKKINILSFPMGRRSHGEITSVQFPGDCYLFKYTCNIIRQTNAVIQKGKKKKVINVNDVSYHLHPSVVECGSYCNFPKPSPDGRTKLNPFAWIDDDGMFIRNPKYVNLLNMMKDEISTF</sequence>
<dbReference type="KEGG" id="vg:18501102"/>
<dbReference type="RefSeq" id="YP_009010266.1">
    <property type="nucleotide sequence ID" value="NC_023610.1"/>
</dbReference>
<protein>
    <submittedName>
        <fullName evidence="1">Uncharacterized protein</fullName>
    </submittedName>
</protein>
<dbReference type="Proteomes" id="UP000204235">
    <property type="component" value="Segment"/>
</dbReference>
<keyword evidence="2" id="KW-1185">Reference proteome</keyword>
<accession>W8D010</accession>
<evidence type="ECO:0000313" key="1">
    <source>
        <dbReference type="EMBL" id="AGX01935.1"/>
    </source>
</evidence>
<name>W8D010_9CAUD</name>
<dbReference type="GeneID" id="18501102"/>
<organism evidence="1 2">
    <name type="scientific">Erwinia phage PhiEaH1</name>
    <dbReference type="NCBI Taxonomy" id="1401669"/>
    <lineage>
        <taxon>Viruses</taxon>
        <taxon>Duplodnaviria</taxon>
        <taxon>Heunggongvirae</taxon>
        <taxon>Uroviricota</taxon>
        <taxon>Caudoviricetes</taxon>
        <taxon>Chimalliviridae</taxon>
        <taxon>Iapetusvirus</taxon>
        <taxon>Iapetusvirus EaH1</taxon>
    </lineage>
</organism>
<proteinExistence type="predicted"/>
<evidence type="ECO:0000313" key="2">
    <source>
        <dbReference type="Proteomes" id="UP000204235"/>
    </source>
</evidence>
<reference evidence="1 2" key="1">
    <citation type="journal article" date="2014" name="FEMS Microbiol. Lett.">
        <title>The genome of the Erwinia amylovora phage PhiEaH1 reveals greater diversity and broadens the applicability of phages for the treatment of fire blight.</title>
        <authorList>
            <person name="Meczker K."/>
            <person name="Domotor D."/>
            <person name="Vass J."/>
            <person name="Rakhely G."/>
            <person name="Schneider G."/>
            <person name="Kovacs T."/>
        </authorList>
    </citation>
    <scope>NUCLEOTIDE SEQUENCE [LARGE SCALE GENOMIC DNA]</scope>
</reference>
<dbReference type="EMBL" id="KF623294">
    <property type="protein sequence ID" value="AGX01935.1"/>
    <property type="molecule type" value="Genomic_DNA"/>
</dbReference>